<dbReference type="SMART" id="SM00066">
    <property type="entry name" value="GAL4"/>
    <property type="match status" value="1"/>
</dbReference>
<feature type="compositionally biased region" description="Polar residues" evidence="5">
    <location>
        <begin position="244"/>
        <end position="253"/>
    </location>
</feature>
<dbReference type="OrthoDB" id="3362851at2759"/>
<feature type="compositionally biased region" description="Polar residues" evidence="5">
    <location>
        <begin position="280"/>
        <end position="289"/>
    </location>
</feature>
<dbReference type="PROSITE" id="PS00463">
    <property type="entry name" value="ZN2_CY6_FUNGAL_1"/>
    <property type="match status" value="1"/>
</dbReference>
<dbReference type="SUPFAM" id="SSF57701">
    <property type="entry name" value="Zn2/Cys6 DNA-binding domain"/>
    <property type="match status" value="1"/>
</dbReference>
<evidence type="ECO:0000259" key="6">
    <source>
        <dbReference type="PROSITE" id="PS50048"/>
    </source>
</evidence>
<keyword evidence="8" id="KW-1185">Reference proteome</keyword>
<dbReference type="CDD" id="cd00067">
    <property type="entry name" value="GAL4"/>
    <property type="match status" value="1"/>
</dbReference>
<feature type="region of interest" description="Disordered" evidence="5">
    <location>
        <begin position="236"/>
        <end position="391"/>
    </location>
</feature>
<dbReference type="PANTHER" id="PTHR46910:SF3">
    <property type="entry name" value="HALOTOLERANCE PROTEIN 9-RELATED"/>
    <property type="match status" value="1"/>
</dbReference>
<evidence type="ECO:0000256" key="4">
    <source>
        <dbReference type="ARBA" id="ARBA00023242"/>
    </source>
</evidence>
<reference evidence="7" key="1">
    <citation type="submission" date="2020-05" db="EMBL/GenBank/DDBJ databases">
        <title>Mycena genomes resolve the evolution of fungal bioluminescence.</title>
        <authorList>
            <person name="Tsai I.J."/>
        </authorList>
    </citation>
    <scope>NUCLEOTIDE SEQUENCE</scope>
    <source>
        <strain evidence="7">171206Taipei</strain>
    </source>
</reference>
<gene>
    <name evidence="7" type="ORF">MIND_00301000</name>
</gene>
<name>A0A8H6T2S0_9AGAR</name>
<dbReference type="InterPro" id="IPR036864">
    <property type="entry name" value="Zn2-C6_fun-type_DNA-bd_sf"/>
</dbReference>
<dbReference type="GO" id="GO:0000981">
    <property type="term" value="F:DNA-binding transcription factor activity, RNA polymerase II-specific"/>
    <property type="evidence" value="ECO:0007669"/>
    <property type="project" value="InterPro"/>
</dbReference>
<dbReference type="InterPro" id="IPR001138">
    <property type="entry name" value="Zn2Cys6_DnaBD"/>
</dbReference>
<evidence type="ECO:0000256" key="5">
    <source>
        <dbReference type="SAM" id="MobiDB-lite"/>
    </source>
</evidence>
<protein>
    <submittedName>
        <fullName evidence="7">C6 transcriptional factoral factor</fullName>
    </submittedName>
</protein>
<keyword evidence="4" id="KW-0539">Nucleus</keyword>
<dbReference type="GO" id="GO:0005634">
    <property type="term" value="C:nucleus"/>
    <property type="evidence" value="ECO:0007669"/>
    <property type="project" value="UniProtKB-SubCell"/>
</dbReference>
<keyword evidence="3" id="KW-0238">DNA-binding</keyword>
<dbReference type="RefSeq" id="XP_037222757.1">
    <property type="nucleotide sequence ID" value="XM_037359872.1"/>
</dbReference>
<dbReference type="InterPro" id="IPR050987">
    <property type="entry name" value="AtrR-like"/>
</dbReference>
<feature type="region of interest" description="Disordered" evidence="5">
    <location>
        <begin position="1"/>
        <end position="96"/>
    </location>
</feature>
<comment type="caution">
    <text evidence="7">The sequence shown here is derived from an EMBL/GenBank/DDBJ whole genome shotgun (WGS) entry which is preliminary data.</text>
</comment>
<evidence type="ECO:0000256" key="2">
    <source>
        <dbReference type="ARBA" id="ARBA00022723"/>
    </source>
</evidence>
<feature type="compositionally biased region" description="Basic and acidic residues" evidence="5">
    <location>
        <begin position="60"/>
        <end position="77"/>
    </location>
</feature>
<dbReference type="Proteomes" id="UP000636479">
    <property type="component" value="Unassembled WGS sequence"/>
</dbReference>
<feature type="compositionally biased region" description="Polar residues" evidence="5">
    <location>
        <begin position="372"/>
        <end position="391"/>
    </location>
</feature>
<feature type="compositionally biased region" description="Polar residues" evidence="5">
    <location>
        <begin position="323"/>
        <end position="342"/>
    </location>
</feature>
<feature type="compositionally biased region" description="Pro residues" evidence="5">
    <location>
        <begin position="20"/>
        <end position="47"/>
    </location>
</feature>
<feature type="domain" description="Zn(2)-C6 fungal-type" evidence="6">
    <location>
        <begin position="96"/>
        <end position="127"/>
    </location>
</feature>
<organism evidence="7 8">
    <name type="scientific">Mycena indigotica</name>
    <dbReference type="NCBI Taxonomy" id="2126181"/>
    <lineage>
        <taxon>Eukaryota</taxon>
        <taxon>Fungi</taxon>
        <taxon>Dikarya</taxon>
        <taxon>Basidiomycota</taxon>
        <taxon>Agaricomycotina</taxon>
        <taxon>Agaricomycetes</taxon>
        <taxon>Agaricomycetidae</taxon>
        <taxon>Agaricales</taxon>
        <taxon>Marasmiineae</taxon>
        <taxon>Mycenaceae</taxon>
        <taxon>Mycena</taxon>
    </lineage>
</organism>
<evidence type="ECO:0000313" key="7">
    <source>
        <dbReference type="EMBL" id="KAF7309307.1"/>
    </source>
</evidence>
<proteinExistence type="predicted"/>
<dbReference type="Gene3D" id="4.10.240.10">
    <property type="entry name" value="Zn(2)-C6 fungal-type DNA-binding domain"/>
    <property type="match status" value="1"/>
</dbReference>
<sequence>MQPGRPTGPQLPSIRDLHPYLPPPSGIIPAKTPPLVPPSTSAAPPPNFVGQQRRPSSDAGSRDNEHEDDNHKRRKDDDPDSDSEPPRKKRRRQALSCTECKRRKIRCDRAQPCGPCARRGDEAKCQWHVVETASEKYVPRAEHDALRRRVETLENYLRRIPPPILGSLPPFPGLMPPNSAPFSGSPLPHIGLPPPPVPGPVPPYETPYHYPLYPVSVAGRFDASAFGPPPPPFVHGHPVYSPTPEMTTITTGGLSPATLVPRAKTSSPSHSRRLPPTETAFGSSSNQAQRPPVHRRRASAYEHTYSGYPPPPLRPLLPRQPETTETPGVSNASQGASNAPTESSDHFRAEEDSGSGGAARDLAPVAGDTHDNQAVTSDNGRNQEDQNNSGRVGSISHLLLASLSTSPLSTTPIQPVCVLRVDAVVAEEADSVFDGLMPAEALVETSSPGLAVAPIHVPTGRATPILSAKRNALKAFEGATVTVDGACRVVATCKPPSQTSCSSSRRGCGVTLARSRVGRSTTTRKNYRCQLCLGTRRCPRAHHP</sequence>
<accession>A0A8H6T2S0</accession>
<dbReference type="Pfam" id="PF00172">
    <property type="entry name" value="Zn_clus"/>
    <property type="match status" value="1"/>
</dbReference>
<dbReference type="PANTHER" id="PTHR46910">
    <property type="entry name" value="TRANSCRIPTION FACTOR PDR1"/>
    <property type="match status" value="1"/>
</dbReference>
<dbReference type="GeneID" id="59342388"/>
<comment type="subcellular location">
    <subcellularLocation>
        <location evidence="1">Nucleus</location>
    </subcellularLocation>
</comment>
<evidence type="ECO:0000256" key="3">
    <source>
        <dbReference type="ARBA" id="ARBA00023125"/>
    </source>
</evidence>
<dbReference type="GO" id="GO:0008270">
    <property type="term" value="F:zinc ion binding"/>
    <property type="evidence" value="ECO:0007669"/>
    <property type="project" value="InterPro"/>
</dbReference>
<keyword evidence="2" id="KW-0479">Metal-binding</keyword>
<dbReference type="AlphaFoldDB" id="A0A8H6T2S0"/>
<dbReference type="GO" id="GO:0003677">
    <property type="term" value="F:DNA binding"/>
    <property type="evidence" value="ECO:0007669"/>
    <property type="project" value="UniProtKB-KW"/>
</dbReference>
<evidence type="ECO:0000313" key="8">
    <source>
        <dbReference type="Proteomes" id="UP000636479"/>
    </source>
</evidence>
<dbReference type="PROSITE" id="PS50048">
    <property type="entry name" value="ZN2_CY6_FUNGAL_2"/>
    <property type="match status" value="1"/>
</dbReference>
<dbReference type="EMBL" id="JACAZF010000003">
    <property type="protein sequence ID" value="KAF7309307.1"/>
    <property type="molecule type" value="Genomic_DNA"/>
</dbReference>
<evidence type="ECO:0000256" key="1">
    <source>
        <dbReference type="ARBA" id="ARBA00004123"/>
    </source>
</evidence>